<dbReference type="InterPro" id="IPR050074">
    <property type="entry name" value="DHO_dehydrogenase"/>
</dbReference>
<dbReference type="GO" id="GO:0004152">
    <property type="term" value="F:dihydroorotate dehydrogenase activity"/>
    <property type="evidence" value="ECO:0007669"/>
    <property type="project" value="InterPro"/>
</dbReference>
<dbReference type="EMBL" id="CAEZXM010000018">
    <property type="protein sequence ID" value="CAB4680549.1"/>
    <property type="molecule type" value="Genomic_DNA"/>
</dbReference>
<dbReference type="GO" id="GO:0006207">
    <property type="term" value="P:'de novo' pyrimidine nucleobase biosynthetic process"/>
    <property type="evidence" value="ECO:0007669"/>
    <property type="project" value="TreeGrafter"/>
</dbReference>
<accession>A0A6J6N364</accession>
<dbReference type="InterPro" id="IPR013785">
    <property type="entry name" value="Aldolase_TIM"/>
</dbReference>
<dbReference type="PANTHER" id="PTHR48109:SF3">
    <property type="entry name" value="SLL0744 PROTEIN"/>
    <property type="match status" value="1"/>
</dbReference>
<dbReference type="Pfam" id="PF01180">
    <property type="entry name" value="DHO_dh"/>
    <property type="match status" value="1"/>
</dbReference>
<evidence type="ECO:0000259" key="7">
    <source>
        <dbReference type="Pfam" id="PF01180"/>
    </source>
</evidence>
<dbReference type="UniPathway" id="UPA00070"/>
<dbReference type="Gene3D" id="3.20.20.70">
    <property type="entry name" value="Aldolase class I"/>
    <property type="match status" value="1"/>
</dbReference>
<keyword evidence="4" id="KW-0288">FMN</keyword>
<evidence type="ECO:0000256" key="5">
    <source>
        <dbReference type="ARBA" id="ARBA00022975"/>
    </source>
</evidence>
<proteinExistence type="predicted"/>
<evidence type="ECO:0000256" key="3">
    <source>
        <dbReference type="ARBA" id="ARBA00022630"/>
    </source>
</evidence>
<dbReference type="InterPro" id="IPR005720">
    <property type="entry name" value="Dihydroorotate_DH_cat"/>
</dbReference>
<dbReference type="GO" id="GO:0044205">
    <property type="term" value="P:'de novo' UMP biosynthetic process"/>
    <property type="evidence" value="ECO:0007669"/>
    <property type="project" value="UniProtKB-UniPathway"/>
</dbReference>
<keyword evidence="6" id="KW-0560">Oxidoreductase</keyword>
<dbReference type="CDD" id="cd04739">
    <property type="entry name" value="DHOD_like"/>
    <property type="match status" value="1"/>
</dbReference>
<evidence type="ECO:0000256" key="4">
    <source>
        <dbReference type="ARBA" id="ARBA00022643"/>
    </source>
</evidence>
<dbReference type="AlphaFoldDB" id="A0A6J6N364"/>
<dbReference type="NCBIfam" id="NF005741">
    <property type="entry name" value="PRK07565.1"/>
    <property type="match status" value="1"/>
</dbReference>
<dbReference type="InterPro" id="IPR012135">
    <property type="entry name" value="Dihydroorotate_DH_1_2"/>
</dbReference>
<dbReference type="GO" id="GO:0005737">
    <property type="term" value="C:cytoplasm"/>
    <property type="evidence" value="ECO:0007669"/>
    <property type="project" value="InterPro"/>
</dbReference>
<evidence type="ECO:0000256" key="6">
    <source>
        <dbReference type="ARBA" id="ARBA00023002"/>
    </source>
</evidence>
<protein>
    <submittedName>
        <fullName evidence="8">Unannotated protein</fullName>
    </submittedName>
</protein>
<reference evidence="8" key="1">
    <citation type="submission" date="2020-05" db="EMBL/GenBank/DDBJ databases">
        <authorList>
            <person name="Chiriac C."/>
            <person name="Salcher M."/>
            <person name="Ghai R."/>
            <person name="Kavagutti S V."/>
        </authorList>
    </citation>
    <scope>NUCLEOTIDE SEQUENCE</scope>
</reference>
<evidence type="ECO:0000256" key="2">
    <source>
        <dbReference type="ARBA" id="ARBA00004725"/>
    </source>
</evidence>
<keyword evidence="3" id="KW-0285">Flavoprotein</keyword>
<dbReference type="SUPFAM" id="SSF51395">
    <property type="entry name" value="FMN-linked oxidoreductases"/>
    <property type="match status" value="1"/>
</dbReference>
<name>A0A6J6N364_9ZZZZ</name>
<comment type="pathway">
    <text evidence="2">Pyrimidine metabolism; UMP biosynthesis via de novo pathway.</text>
</comment>
<feature type="domain" description="Dihydroorotate dehydrogenase catalytic" evidence="7">
    <location>
        <begin position="89"/>
        <end position="290"/>
    </location>
</feature>
<comment type="cofactor">
    <cofactor evidence="1">
        <name>FMN</name>
        <dbReference type="ChEBI" id="CHEBI:58210"/>
    </cofactor>
</comment>
<dbReference type="PANTHER" id="PTHR48109">
    <property type="entry name" value="DIHYDROOROTATE DEHYDROGENASE (QUINONE), MITOCHONDRIAL-RELATED"/>
    <property type="match status" value="1"/>
</dbReference>
<dbReference type="PIRSF" id="PIRSF000164">
    <property type="entry name" value="DHO_oxidase"/>
    <property type="match status" value="1"/>
</dbReference>
<gene>
    <name evidence="8" type="ORF">UFOPK2366_00177</name>
</gene>
<evidence type="ECO:0000313" key="8">
    <source>
        <dbReference type="EMBL" id="CAB4680549.1"/>
    </source>
</evidence>
<keyword evidence="5" id="KW-0665">Pyrimidine biosynthesis</keyword>
<sequence>MSVNLGTDYLGIHLASPIVASASPLTGQIETLQRLEAAGVAAVVLPSLFEEEIVAEAFEAHKFRNLEVSGFAEANSYLPAVPDMPTDVDRYLSFVAHATQELSIPVIASLNGFSRGGWVRYATELVEAGASAIELNVYLMATDPAETGASVEERIVDLVYSVCNAVPVPVAVKLSPFFSALGNLADSIVGAGAKGLVLFNRFYQPDIDIDSLDIQPSLDLSTPADLRLPLRWIGVLRDRLPCSLALSGGVHSSRDVIKGLLAGADVVMSTSALLRFGPEQVREFTNGLTTWLEDNEYESVEQMRGSLSQGAVPDPDAYERSNYLKVLRHGGDRYLPRYVIADK</sequence>
<organism evidence="8">
    <name type="scientific">freshwater metagenome</name>
    <dbReference type="NCBI Taxonomy" id="449393"/>
    <lineage>
        <taxon>unclassified sequences</taxon>
        <taxon>metagenomes</taxon>
        <taxon>ecological metagenomes</taxon>
    </lineage>
</organism>
<evidence type="ECO:0000256" key="1">
    <source>
        <dbReference type="ARBA" id="ARBA00001917"/>
    </source>
</evidence>